<dbReference type="InterPro" id="IPR008506">
    <property type="entry name" value="SND2/TMEM208"/>
</dbReference>
<evidence type="ECO:0000256" key="3">
    <source>
        <dbReference type="ARBA" id="ARBA00022692"/>
    </source>
</evidence>
<reference evidence="9" key="1">
    <citation type="journal article" date="2020" name="Stud. Mycol.">
        <title>101 Dothideomycetes genomes: a test case for predicting lifestyles and emergence of pathogens.</title>
        <authorList>
            <person name="Haridas S."/>
            <person name="Albert R."/>
            <person name="Binder M."/>
            <person name="Bloem J."/>
            <person name="Labutti K."/>
            <person name="Salamov A."/>
            <person name="Andreopoulos B."/>
            <person name="Baker S."/>
            <person name="Barry K."/>
            <person name="Bills G."/>
            <person name="Bluhm B."/>
            <person name="Cannon C."/>
            <person name="Castanera R."/>
            <person name="Culley D."/>
            <person name="Daum C."/>
            <person name="Ezra D."/>
            <person name="Gonzalez J."/>
            <person name="Henrissat B."/>
            <person name="Kuo A."/>
            <person name="Liang C."/>
            <person name="Lipzen A."/>
            <person name="Lutzoni F."/>
            <person name="Magnuson J."/>
            <person name="Mondo S."/>
            <person name="Nolan M."/>
            <person name="Ohm R."/>
            <person name="Pangilinan J."/>
            <person name="Park H.-J."/>
            <person name="Ramirez L."/>
            <person name="Alfaro M."/>
            <person name="Sun H."/>
            <person name="Tritt A."/>
            <person name="Yoshinaga Y."/>
            <person name="Zwiers L.-H."/>
            <person name="Turgeon B."/>
            <person name="Goodwin S."/>
            <person name="Spatafora J."/>
            <person name="Crous P."/>
            <person name="Grigoriev I."/>
        </authorList>
    </citation>
    <scope>NUCLEOTIDE SEQUENCE</scope>
    <source>
        <strain evidence="9">CBS 122681</strain>
    </source>
</reference>
<feature type="transmembrane region" description="Helical" evidence="8">
    <location>
        <begin position="100"/>
        <end position="129"/>
    </location>
</feature>
<evidence type="ECO:0000313" key="10">
    <source>
        <dbReference type="Proteomes" id="UP000799324"/>
    </source>
</evidence>
<dbReference type="AlphaFoldDB" id="A0A6A6TJT4"/>
<evidence type="ECO:0000313" key="9">
    <source>
        <dbReference type="EMBL" id="KAF2660275.1"/>
    </source>
</evidence>
<comment type="subcellular location">
    <subcellularLocation>
        <location evidence="1">Endoplasmic reticulum membrane</location>
        <topology evidence="1">Multi-pass membrane protein</topology>
    </subcellularLocation>
</comment>
<keyword evidence="6 8" id="KW-0472">Membrane</keyword>
<sequence length="171" mass="19331">MAQKATKTLATRNTSRLNTTHLLTLSIHLFYWLLRFLLYPRSFTSKSLALYILFSGPSLLITLYFERLSRPTYTSSGSVQRAGEDLDAPGLTEYMWDVTYWTWGCVVLAAVLGDWAWWAWGVIPVYAGWLAWGTYSGMRGGFAEDAAGVPQQAGSKRAAKMEKRGQKVQYR</sequence>
<dbReference type="PANTHER" id="PTHR13505:SF7">
    <property type="entry name" value="TRANSMEMBRANE PROTEIN 208"/>
    <property type="match status" value="1"/>
</dbReference>
<keyword evidence="10" id="KW-1185">Reference proteome</keyword>
<comment type="similarity">
    <text evidence="2">Belongs to the TMEM208 family.</text>
</comment>
<dbReference type="GO" id="GO:0005773">
    <property type="term" value="C:vacuole"/>
    <property type="evidence" value="ECO:0007669"/>
    <property type="project" value="GOC"/>
</dbReference>
<keyword evidence="3 8" id="KW-0812">Transmembrane</keyword>
<name>A0A6A6TJT4_9PLEO</name>
<dbReference type="PANTHER" id="PTHR13505">
    <property type="entry name" value="TRANSMEMBRANE PROTEIN 208"/>
    <property type="match status" value="1"/>
</dbReference>
<evidence type="ECO:0000256" key="4">
    <source>
        <dbReference type="ARBA" id="ARBA00022824"/>
    </source>
</evidence>
<keyword evidence="5 8" id="KW-1133">Transmembrane helix</keyword>
<dbReference type="GO" id="GO:0006624">
    <property type="term" value="P:vacuolar protein processing"/>
    <property type="evidence" value="ECO:0007669"/>
    <property type="project" value="TreeGrafter"/>
</dbReference>
<dbReference type="Proteomes" id="UP000799324">
    <property type="component" value="Unassembled WGS sequence"/>
</dbReference>
<evidence type="ECO:0000256" key="6">
    <source>
        <dbReference type="ARBA" id="ARBA00023136"/>
    </source>
</evidence>
<evidence type="ECO:0000256" key="2">
    <source>
        <dbReference type="ARBA" id="ARBA00009950"/>
    </source>
</evidence>
<dbReference type="GO" id="GO:0005789">
    <property type="term" value="C:endoplasmic reticulum membrane"/>
    <property type="evidence" value="ECO:0007669"/>
    <property type="project" value="UniProtKB-SubCell"/>
</dbReference>
<dbReference type="EMBL" id="MU004300">
    <property type="protein sequence ID" value="KAF2660275.1"/>
    <property type="molecule type" value="Genomic_DNA"/>
</dbReference>
<evidence type="ECO:0000256" key="8">
    <source>
        <dbReference type="SAM" id="Phobius"/>
    </source>
</evidence>
<evidence type="ECO:0000256" key="7">
    <source>
        <dbReference type="SAM" id="MobiDB-lite"/>
    </source>
</evidence>
<keyword evidence="4" id="KW-0256">Endoplasmic reticulum</keyword>
<dbReference type="OrthoDB" id="10012212at2759"/>
<feature type="transmembrane region" description="Helical" evidence="8">
    <location>
        <begin position="20"/>
        <end position="39"/>
    </location>
</feature>
<feature type="region of interest" description="Disordered" evidence="7">
    <location>
        <begin position="151"/>
        <end position="171"/>
    </location>
</feature>
<dbReference type="Pfam" id="PF05620">
    <property type="entry name" value="TMEM208_SND2"/>
    <property type="match status" value="1"/>
</dbReference>
<evidence type="ECO:0000256" key="1">
    <source>
        <dbReference type="ARBA" id="ARBA00004477"/>
    </source>
</evidence>
<gene>
    <name evidence="9" type="ORF">K491DRAFT_701673</name>
</gene>
<accession>A0A6A6TJT4</accession>
<protein>
    <recommendedName>
        <fullName evidence="11">DUF788-domain-containing protein</fullName>
    </recommendedName>
</protein>
<evidence type="ECO:0000256" key="5">
    <source>
        <dbReference type="ARBA" id="ARBA00022989"/>
    </source>
</evidence>
<evidence type="ECO:0008006" key="11">
    <source>
        <dbReference type="Google" id="ProtNLM"/>
    </source>
</evidence>
<organism evidence="9 10">
    <name type="scientific">Lophiostoma macrostomum CBS 122681</name>
    <dbReference type="NCBI Taxonomy" id="1314788"/>
    <lineage>
        <taxon>Eukaryota</taxon>
        <taxon>Fungi</taxon>
        <taxon>Dikarya</taxon>
        <taxon>Ascomycota</taxon>
        <taxon>Pezizomycotina</taxon>
        <taxon>Dothideomycetes</taxon>
        <taxon>Pleosporomycetidae</taxon>
        <taxon>Pleosporales</taxon>
        <taxon>Lophiostomataceae</taxon>
        <taxon>Lophiostoma</taxon>
    </lineage>
</organism>
<proteinExistence type="inferred from homology"/>
<feature type="transmembrane region" description="Helical" evidence="8">
    <location>
        <begin position="48"/>
        <end position="65"/>
    </location>
</feature>